<dbReference type="SUPFAM" id="SSF56112">
    <property type="entry name" value="Protein kinase-like (PK-like)"/>
    <property type="match status" value="1"/>
</dbReference>
<evidence type="ECO:0000259" key="1">
    <source>
        <dbReference type="SMART" id="SM00587"/>
    </source>
</evidence>
<dbReference type="PANTHER" id="PTHR11012">
    <property type="entry name" value="PROTEIN KINASE-LIKE DOMAIN-CONTAINING"/>
    <property type="match status" value="1"/>
</dbReference>
<sequence length="394" mass="45845">MSSESSPSRDKSYTQDWLENILQCYYASQHPDACQDELQVIDWEIKPVEGEGYLSEMLALDVQYNVDKKEERVKLVAKLLPPDPYNRAFVIQTQFDLREIRFYTEVAPAFHDVTHRLLDKDFQPLPIPKHYHALYKEDAESILVMEDLRNKGYSHQNLNKGLTIRQAEVAVDCLAHIHSASIMYQRETKEELCKKFPYLLRREKAEEAFHALFEKGLLLLLKYLDKNQEYLTIKKCLQEYSGNRSKDIFERVLSPSDKMNTLVHCDFWSNNLMFKNEGNDTKCCVIDWQMIMQGKPTVDLGMLITTSLNPQIRRDHEDSIVNAYWNSLLKRLRKLGMKDKDITYTYDDLKLDLKDGKIFGALVMIGSVDIALGDPEREDRVMSLIRDLIADGSL</sequence>
<dbReference type="OrthoDB" id="191037at2759"/>
<dbReference type="Proteomes" id="UP000326759">
    <property type="component" value="Unassembled WGS sequence"/>
</dbReference>
<dbReference type="PANTHER" id="PTHR11012:SF58">
    <property type="entry name" value="CHK KINASE-LIKE DOMAIN-CONTAINING PROTEIN"/>
    <property type="match status" value="1"/>
</dbReference>
<dbReference type="SMART" id="SM00587">
    <property type="entry name" value="CHK"/>
    <property type="match status" value="1"/>
</dbReference>
<evidence type="ECO:0000313" key="3">
    <source>
        <dbReference type="Proteomes" id="UP000326759"/>
    </source>
</evidence>
<organism evidence="2 3">
    <name type="scientific">Armadillidium nasatum</name>
    <dbReference type="NCBI Taxonomy" id="96803"/>
    <lineage>
        <taxon>Eukaryota</taxon>
        <taxon>Metazoa</taxon>
        <taxon>Ecdysozoa</taxon>
        <taxon>Arthropoda</taxon>
        <taxon>Crustacea</taxon>
        <taxon>Multicrustacea</taxon>
        <taxon>Malacostraca</taxon>
        <taxon>Eumalacostraca</taxon>
        <taxon>Peracarida</taxon>
        <taxon>Isopoda</taxon>
        <taxon>Oniscidea</taxon>
        <taxon>Crinocheta</taxon>
        <taxon>Armadillidiidae</taxon>
        <taxon>Armadillidium</taxon>
    </lineage>
</organism>
<dbReference type="Gene3D" id="3.90.1200.10">
    <property type="match status" value="1"/>
</dbReference>
<dbReference type="InterPro" id="IPR004119">
    <property type="entry name" value="EcKL"/>
</dbReference>
<dbReference type="AlphaFoldDB" id="A0A5N5T784"/>
<name>A0A5N5T784_9CRUS</name>
<dbReference type="InterPro" id="IPR015897">
    <property type="entry name" value="CHK_kinase-like"/>
</dbReference>
<dbReference type="Pfam" id="PF02958">
    <property type="entry name" value="EcKL"/>
    <property type="match status" value="1"/>
</dbReference>
<feature type="domain" description="CHK kinase-like" evidence="1">
    <location>
        <begin position="143"/>
        <end position="334"/>
    </location>
</feature>
<gene>
    <name evidence="2" type="ORF">Anas_10902</name>
</gene>
<accession>A0A5N5T784</accession>
<dbReference type="EMBL" id="SEYY01008752">
    <property type="protein sequence ID" value="KAB7502039.1"/>
    <property type="molecule type" value="Genomic_DNA"/>
</dbReference>
<proteinExistence type="predicted"/>
<comment type="caution">
    <text evidence="2">The sequence shown here is derived from an EMBL/GenBank/DDBJ whole genome shotgun (WGS) entry which is preliminary data.</text>
</comment>
<evidence type="ECO:0000313" key="2">
    <source>
        <dbReference type="EMBL" id="KAB7502039.1"/>
    </source>
</evidence>
<keyword evidence="3" id="KW-1185">Reference proteome</keyword>
<reference evidence="2 3" key="1">
    <citation type="journal article" date="2019" name="PLoS Biol.">
        <title>Sex chromosomes control vertical transmission of feminizing Wolbachia symbionts in an isopod.</title>
        <authorList>
            <person name="Becking T."/>
            <person name="Chebbi M.A."/>
            <person name="Giraud I."/>
            <person name="Moumen B."/>
            <person name="Laverre T."/>
            <person name="Caubet Y."/>
            <person name="Peccoud J."/>
            <person name="Gilbert C."/>
            <person name="Cordaux R."/>
        </authorList>
    </citation>
    <scope>NUCLEOTIDE SEQUENCE [LARGE SCALE GENOMIC DNA]</scope>
    <source>
        <strain evidence="2">ANa2</strain>
        <tissue evidence="2">Whole body excluding digestive tract and cuticle</tissue>
    </source>
</reference>
<protein>
    <recommendedName>
        <fullName evidence="1">CHK kinase-like domain-containing protein</fullName>
    </recommendedName>
</protein>
<dbReference type="InterPro" id="IPR011009">
    <property type="entry name" value="Kinase-like_dom_sf"/>
</dbReference>